<evidence type="ECO:0000256" key="1">
    <source>
        <dbReference type="ARBA" id="ARBA00022481"/>
    </source>
</evidence>
<dbReference type="AlphaFoldDB" id="A0A345P2H4"/>
<accession>A0A345P2H4</accession>
<dbReference type="InterPro" id="IPR045584">
    <property type="entry name" value="Pilin-like"/>
</dbReference>
<dbReference type="NCBIfam" id="TIGR02532">
    <property type="entry name" value="IV_pilin_GFxxxE"/>
    <property type="match status" value="1"/>
</dbReference>
<dbReference type="RefSeq" id="WP_114897593.1">
    <property type="nucleotide sequence ID" value="NZ_CP031222.1"/>
</dbReference>
<dbReference type="GO" id="GO:0015627">
    <property type="term" value="C:type II protein secretion system complex"/>
    <property type="evidence" value="ECO:0007669"/>
    <property type="project" value="InterPro"/>
</dbReference>
<dbReference type="InterPro" id="IPR012902">
    <property type="entry name" value="N_methyl_site"/>
</dbReference>
<reference evidence="2 3" key="1">
    <citation type="submission" date="2018-07" db="EMBL/GenBank/DDBJ databases">
        <title>Genome sequencing of Moraxellaceae gen. HYN0046.</title>
        <authorList>
            <person name="Kim M."/>
            <person name="Yi H."/>
        </authorList>
    </citation>
    <scope>NUCLEOTIDE SEQUENCE [LARGE SCALE GENOMIC DNA]</scope>
    <source>
        <strain evidence="2 3">HYN0046</strain>
    </source>
</reference>
<keyword evidence="1" id="KW-0488">Methylation</keyword>
<name>A0A345P2H4_9GAMM</name>
<dbReference type="EMBL" id="CP031222">
    <property type="protein sequence ID" value="AXI01483.1"/>
    <property type="molecule type" value="Genomic_DNA"/>
</dbReference>
<evidence type="ECO:0000313" key="2">
    <source>
        <dbReference type="EMBL" id="AXI01483.1"/>
    </source>
</evidence>
<organism evidence="2 3">
    <name type="scientific">Aquirhabdus parva</name>
    <dbReference type="NCBI Taxonomy" id="2283318"/>
    <lineage>
        <taxon>Bacteria</taxon>
        <taxon>Pseudomonadati</taxon>
        <taxon>Pseudomonadota</taxon>
        <taxon>Gammaproteobacteria</taxon>
        <taxon>Moraxellales</taxon>
        <taxon>Moraxellaceae</taxon>
        <taxon>Aquirhabdus</taxon>
    </lineage>
</organism>
<proteinExistence type="predicted"/>
<evidence type="ECO:0000313" key="3">
    <source>
        <dbReference type="Proteomes" id="UP000253940"/>
    </source>
</evidence>
<dbReference type="GO" id="GO:0015628">
    <property type="term" value="P:protein secretion by the type II secretion system"/>
    <property type="evidence" value="ECO:0007669"/>
    <property type="project" value="InterPro"/>
</dbReference>
<dbReference type="OrthoDB" id="9790526at2"/>
<sequence>MNISPSPWSAKRGFTFVELLVTLSLLALLASVVLPISDLLSRQQKEQELRHALLEIRQALDQFKEESAKGKIPPSLQSVDGYPLQLTTLLAVTEPNSKAPPIHFLRRIPRDPFFPDNTVKPEDTWGKRSYNANLIIDPSQPAGDIYDIYSLSNQIGTNGIAYKEW</sequence>
<dbReference type="InterPro" id="IPR000983">
    <property type="entry name" value="Bac_GSPG_pilin"/>
</dbReference>
<protein>
    <submittedName>
        <fullName evidence="2">Prepilin-type N-terminal cleavage/methylation domain-containing protein</fullName>
    </submittedName>
</protein>
<dbReference type="SUPFAM" id="SSF54523">
    <property type="entry name" value="Pili subunits"/>
    <property type="match status" value="1"/>
</dbReference>
<dbReference type="Gene3D" id="3.30.700.10">
    <property type="entry name" value="Glycoprotein, Type 4 Pilin"/>
    <property type="match status" value="1"/>
</dbReference>
<dbReference type="PRINTS" id="PR00813">
    <property type="entry name" value="BCTERIALGSPG"/>
</dbReference>
<keyword evidence="3" id="KW-1185">Reference proteome</keyword>
<dbReference type="Pfam" id="PF07963">
    <property type="entry name" value="N_methyl"/>
    <property type="match status" value="1"/>
</dbReference>
<dbReference type="KEGG" id="mbah:HYN46_00350"/>
<dbReference type="Proteomes" id="UP000253940">
    <property type="component" value="Chromosome"/>
</dbReference>
<gene>
    <name evidence="2" type="ORF">HYN46_00350</name>
</gene>